<dbReference type="eggNOG" id="COG1404">
    <property type="taxonomic scope" value="Bacteria"/>
</dbReference>
<proteinExistence type="predicted"/>
<dbReference type="AlphaFoldDB" id="A0A1W6SQ12"/>
<accession>A0A1W6SQ12</accession>
<evidence type="ECO:0000313" key="1">
    <source>
        <dbReference type="EMBL" id="ARO87883.1"/>
    </source>
</evidence>
<name>A0A1W6SQ12_9PROT</name>
<dbReference type="OrthoDB" id="3483116at2"/>
<sequence>MAEIVLVHGIDQQQKSADKLESAWLPALAGGVRDAGFADVADRIWRNAGKPGSIETRMAFYGSLFLVPGQQGDDPAEFTSEEAQFAQVLALEWLKRAAGRASKRKVRETGELELAYVTRQMGTEQGAGSVVRGAIGSLGKISWFAPFGMGFAERFVNRSLAQVTRYLTNDTIRSAALESVFKLIGPETKILIGHSLGSVIAYEAAHLMNKPLPLLLTLGSPLGLQTIVYQRLRPQPPGFPPAVRRWVNIADRDDFIAAEPDLEGLFHAGIPASASFEGGYTVDNGADPHNSDFYLGKAQIGREVGEMFGGDAANAVG</sequence>
<keyword evidence="2" id="KW-1185">Reference proteome</keyword>
<organism evidence="1 2">
    <name type="scientific">Nitrosospira lacus</name>
    <dbReference type="NCBI Taxonomy" id="1288494"/>
    <lineage>
        <taxon>Bacteria</taxon>
        <taxon>Pseudomonadati</taxon>
        <taxon>Pseudomonadota</taxon>
        <taxon>Betaproteobacteria</taxon>
        <taxon>Nitrosomonadales</taxon>
        <taxon>Nitrosomonadaceae</taxon>
        <taxon>Nitrosospira</taxon>
    </lineage>
</organism>
<reference evidence="1 2" key="1">
    <citation type="journal article" date="2015" name="Int. J. Syst. Evol. Microbiol.">
        <title>Nitrosospira lacus sp. nov., a psychrotolerant, ammonia-oxidizing bacterium from sandy lake sediment.</title>
        <authorList>
            <person name="Urakawa H."/>
            <person name="Garcia J.C."/>
            <person name="Nielsen J.L."/>
            <person name="Le V.Q."/>
            <person name="Kozlowski J.A."/>
            <person name="Stein L.Y."/>
            <person name="Lim C.K."/>
            <person name="Pommerening-Roser A."/>
            <person name="Martens-Habbena W."/>
            <person name="Stahl D.A."/>
            <person name="Klotz M.G."/>
        </authorList>
    </citation>
    <scope>NUCLEOTIDE SEQUENCE [LARGE SCALE GENOMIC DNA]</scope>
    <source>
        <strain evidence="1 2">APG3</strain>
    </source>
</reference>
<dbReference type="Proteomes" id="UP000012179">
    <property type="component" value="Chromosome"/>
</dbReference>
<dbReference type="RefSeq" id="WP_004178587.1">
    <property type="nucleotide sequence ID" value="NZ_CP021106.3"/>
</dbReference>
<dbReference type="InterPro" id="IPR029058">
    <property type="entry name" value="AB_hydrolase_fold"/>
</dbReference>
<gene>
    <name evidence="1" type="ORF">EBAPG3_008945</name>
</gene>
<evidence type="ECO:0000313" key="2">
    <source>
        <dbReference type="Proteomes" id="UP000012179"/>
    </source>
</evidence>
<evidence type="ECO:0008006" key="3">
    <source>
        <dbReference type="Google" id="ProtNLM"/>
    </source>
</evidence>
<dbReference type="SUPFAM" id="SSF53474">
    <property type="entry name" value="alpha/beta-Hydrolases"/>
    <property type="match status" value="1"/>
</dbReference>
<dbReference type="EMBL" id="CP021106">
    <property type="protein sequence ID" value="ARO87883.1"/>
    <property type="molecule type" value="Genomic_DNA"/>
</dbReference>
<protein>
    <recommendedName>
        <fullName evidence="3">Alpha/beta hydrolase</fullName>
    </recommendedName>
</protein>
<dbReference type="KEGG" id="nlc:EBAPG3_008945"/>